<protein>
    <recommendedName>
        <fullName evidence="1">ChsH2 rubredoxin-like zinc ribbon domain-containing protein</fullName>
    </recommendedName>
</protein>
<dbReference type="STRING" id="1160895.CM19_01460"/>
<dbReference type="OrthoDB" id="9573at2157"/>
<accession>A0A031LV52</accession>
<dbReference type="Pfam" id="PF12172">
    <property type="entry name" value="zf-ChsH2"/>
    <property type="match status" value="1"/>
</dbReference>
<dbReference type="AlphaFoldDB" id="A0A031LV52"/>
<dbReference type="InterPro" id="IPR022002">
    <property type="entry name" value="ChsH2_Znr"/>
</dbReference>
<evidence type="ECO:0000313" key="3">
    <source>
        <dbReference type="Proteomes" id="UP000024332"/>
    </source>
</evidence>
<gene>
    <name evidence="2" type="ORF">CM19_01460</name>
</gene>
<feature type="domain" description="ChsH2 rubredoxin-like zinc ribbon" evidence="1">
    <location>
        <begin position="12"/>
        <end position="45"/>
    </location>
</feature>
<organism evidence="2 3">
    <name type="scientific">Candidatus Acidianus copahuensis</name>
    <dbReference type="NCBI Taxonomy" id="1160895"/>
    <lineage>
        <taxon>Archaea</taxon>
        <taxon>Thermoproteota</taxon>
        <taxon>Thermoprotei</taxon>
        <taxon>Sulfolobales</taxon>
        <taxon>Sulfolobaceae</taxon>
        <taxon>Acidianus</taxon>
    </lineage>
</organism>
<dbReference type="Proteomes" id="UP000024332">
    <property type="component" value="Unassembled WGS sequence"/>
</dbReference>
<name>A0A031LV52_9CREN</name>
<proteinExistence type="predicted"/>
<comment type="caution">
    <text evidence="2">The sequence shown here is derived from an EMBL/GenBank/DDBJ whole genome shotgun (WGS) entry which is preliminary data.</text>
</comment>
<reference evidence="2 3" key="1">
    <citation type="submission" date="2014-03" db="EMBL/GenBank/DDBJ databases">
        <title>Draft genome sequence of the novel thermoacidophilic archaea Acidianus copahuensis ALE1 strain, isolated from Copahue volcanic area in Neuquen Argentina.</title>
        <authorList>
            <person name="Urbieta M.S."/>
            <person name="Rascovan N."/>
            <person name="Castro C."/>
            <person name="Revale S."/>
            <person name="Giaveno M.A."/>
            <person name="Vazquez M.P."/>
            <person name="Donati E.R."/>
        </authorList>
    </citation>
    <scope>NUCLEOTIDE SEQUENCE [LARGE SCALE GENOMIC DNA]</scope>
    <source>
        <strain evidence="2 3">ALE1</strain>
    </source>
</reference>
<dbReference type="InterPro" id="IPR052513">
    <property type="entry name" value="Thioester_dehydratase-like"/>
</dbReference>
<dbReference type="PANTHER" id="PTHR34075:SF5">
    <property type="entry name" value="BLR3430 PROTEIN"/>
    <property type="match status" value="1"/>
</dbReference>
<dbReference type="SUPFAM" id="SSF50249">
    <property type="entry name" value="Nucleic acid-binding proteins"/>
    <property type="match status" value="1"/>
</dbReference>
<dbReference type="InterPro" id="IPR012340">
    <property type="entry name" value="NA-bd_OB-fold"/>
</dbReference>
<evidence type="ECO:0000313" key="2">
    <source>
        <dbReference type="EMBL" id="EZQ11379.1"/>
    </source>
</evidence>
<dbReference type="EMBL" id="JFZT01000015">
    <property type="protein sequence ID" value="EZQ11379.1"/>
    <property type="molecule type" value="Genomic_DNA"/>
</dbReference>
<dbReference type="RefSeq" id="WP_048098625.1">
    <property type="nucleotide sequence ID" value="NZ_JFZT01000015.1"/>
</dbReference>
<keyword evidence="3" id="KW-1185">Reference proteome</keyword>
<evidence type="ECO:0000259" key="1">
    <source>
        <dbReference type="Pfam" id="PF12172"/>
    </source>
</evidence>
<sequence length="115" mass="13476">MRLREIEEKYQDILKRGHLPYLKCKVCNYSFYYPRHLCPKCSGEVEVKESLGEGKIFSKTTLHRKDKNVVYAIVEVNEGFRLYSNVMTEVKIGDKVRLVVENKDGKFLPIFDILS</sequence>
<dbReference type="PANTHER" id="PTHR34075">
    <property type="entry name" value="BLR3430 PROTEIN"/>
    <property type="match status" value="1"/>
</dbReference>
<dbReference type="Gene3D" id="6.10.30.10">
    <property type="match status" value="1"/>
</dbReference>